<organism evidence="3 4">
    <name type="scientific">Mesorhizobium album</name>
    <dbReference type="NCBI Taxonomy" id="3072314"/>
    <lineage>
        <taxon>Bacteria</taxon>
        <taxon>Pseudomonadati</taxon>
        <taxon>Pseudomonadota</taxon>
        <taxon>Alphaproteobacteria</taxon>
        <taxon>Hyphomicrobiales</taxon>
        <taxon>Phyllobacteriaceae</taxon>
        <taxon>Mesorhizobium</taxon>
    </lineage>
</organism>
<keyword evidence="4" id="KW-1185">Reference proteome</keyword>
<evidence type="ECO:0000313" key="4">
    <source>
        <dbReference type="Proteomes" id="UP001287059"/>
    </source>
</evidence>
<reference evidence="3 4" key="1">
    <citation type="submission" date="2023-08" db="EMBL/GenBank/DDBJ databases">
        <title>Implementing the SeqCode for naming new Mesorhizobium species isolated from Vachellia karroo root nodules.</title>
        <authorList>
            <person name="Van Lill M."/>
        </authorList>
    </citation>
    <scope>NUCLEOTIDE SEQUENCE [LARGE SCALE GENOMIC DNA]</scope>
    <source>
        <strain evidence="3 4">VK24D</strain>
    </source>
</reference>
<comment type="caution">
    <text evidence="3">The sequence shown here is derived from an EMBL/GenBank/DDBJ whole genome shotgun (WGS) entry which is preliminary data.</text>
</comment>
<protein>
    <submittedName>
        <fullName evidence="3">Uncharacterized protein</fullName>
    </submittedName>
</protein>
<feature type="transmembrane region" description="Helical" evidence="2">
    <location>
        <begin position="18"/>
        <end position="40"/>
    </location>
</feature>
<name>A0ABU4XZN9_9HYPH</name>
<evidence type="ECO:0000313" key="3">
    <source>
        <dbReference type="EMBL" id="MDX8479886.1"/>
    </source>
</evidence>
<dbReference type="EMBL" id="JAVIIW010000016">
    <property type="protein sequence ID" value="MDX8479886.1"/>
    <property type="molecule type" value="Genomic_DNA"/>
</dbReference>
<dbReference type="Proteomes" id="UP001287059">
    <property type="component" value="Unassembled WGS sequence"/>
</dbReference>
<gene>
    <name evidence="3" type="ORF">RFN28_15550</name>
</gene>
<evidence type="ECO:0000256" key="2">
    <source>
        <dbReference type="SAM" id="Phobius"/>
    </source>
</evidence>
<proteinExistence type="predicted"/>
<keyword evidence="2" id="KW-1133">Transmembrane helix</keyword>
<feature type="region of interest" description="Disordered" evidence="1">
    <location>
        <begin position="81"/>
        <end position="107"/>
    </location>
</feature>
<keyword evidence="2" id="KW-0812">Transmembrane</keyword>
<accession>A0ABU4XZN9</accession>
<keyword evidence="2" id="KW-0472">Membrane</keyword>
<sequence>MNISRNLTLGTSLTASNQLVACAIAPSGIYAVLVIALALISRSARRASAGHLASASFIDIHDAAGLPFLIVVPAIEPSSTARAPQAKALDAKAQKSAGPAMPMRSRS</sequence>
<evidence type="ECO:0000256" key="1">
    <source>
        <dbReference type="SAM" id="MobiDB-lite"/>
    </source>
</evidence>